<proteinExistence type="predicted"/>
<dbReference type="InterPro" id="IPR029063">
    <property type="entry name" value="SAM-dependent_MTases_sf"/>
</dbReference>
<protein>
    <recommendedName>
        <fullName evidence="3">Type II protein arginine methyltransferase</fullName>
    </recommendedName>
</protein>
<keyword evidence="2" id="KW-1185">Reference proteome</keyword>
<evidence type="ECO:0000313" key="1">
    <source>
        <dbReference type="EMBL" id="CAK0839483.1"/>
    </source>
</evidence>
<name>A0ABN9T3C0_9DINO</name>
<dbReference type="SUPFAM" id="SSF53335">
    <property type="entry name" value="S-adenosyl-L-methionine-dependent methyltransferases"/>
    <property type="match status" value="1"/>
</dbReference>
<accession>A0ABN9T3C0</accession>
<gene>
    <name evidence="1" type="ORF">PCOR1329_LOCUS35152</name>
</gene>
<dbReference type="EMBL" id="CAUYUJ010014297">
    <property type="protein sequence ID" value="CAK0839483.1"/>
    <property type="molecule type" value="Genomic_DNA"/>
</dbReference>
<comment type="caution">
    <text evidence="1">The sequence shown here is derived from an EMBL/GenBank/DDBJ whole genome shotgun (WGS) entry which is preliminary data.</text>
</comment>
<evidence type="ECO:0000313" key="2">
    <source>
        <dbReference type="Proteomes" id="UP001189429"/>
    </source>
</evidence>
<evidence type="ECO:0008006" key="3">
    <source>
        <dbReference type="Google" id="ProtNLM"/>
    </source>
</evidence>
<dbReference type="Pfam" id="PF13578">
    <property type="entry name" value="Methyltransf_24"/>
    <property type="match status" value="1"/>
</dbReference>
<dbReference type="Proteomes" id="UP001189429">
    <property type="component" value="Unassembled WGS sequence"/>
</dbReference>
<dbReference type="PANTHER" id="PTHR37909:SF1">
    <property type="entry name" value="S-ADENOSYL-L-METHIONINE-DEPENDENT METHYLTRANSFERASES SUPERFAMILY PROTEIN"/>
    <property type="match status" value="1"/>
</dbReference>
<dbReference type="Gene3D" id="3.40.50.150">
    <property type="entry name" value="Vaccinia Virus protein VP39"/>
    <property type="match status" value="1"/>
</dbReference>
<reference evidence="1" key="1">
    <citation type="submission" date="2023-10" db="EMBL/GenBank/DDBJ databases">
        <authorList>
            <person name="Chen Y."/>
            <person name="Shah S."/>
            <person name="Dougan E. K."/>
            <person name="Thang M."/>
            <person name="Chan C."/>
        </authorList>
    </citation>
    <scope>NUCLEOTIDE SEQUENCE [LARGE SCALE GENOMIC DNA]</scope>
</reference>
<sequence>MGEDSCVGQTLRRWRPKVLFWLVMYLGQQRPFYAASGYTYTTKHLDRPAIAKALIDELFLGIDPLLAEASPNSVESAMPPDKGMTHVSANDIDMVLEMAAQPVLLWLELGAFEGGSAILTARRAEARAAASEALDARTTVVAVDTFLGDRKVIWERPPEERRQLLRPDGTIALYDRFRTNVLRAGSAAALVLPLPATSVTALRLMPGLADRGLLPRPQVIYLDSAHEAGEVFLELQLAWEAVAPGGVIFGDDWSIEAVRRDVLSFAAARGAGADDSLGRQAASARSPRTLGRVRRGLFVSYLSFQWFMRKSPELAGASGGSISLTESIATLGSQGDVGEDCWSGGFGAADCCDEDRYGRGGNPKCWDLIFTFDSCCQEAAATW</sequence>
<organism evidence="1 2">
    <name type="scientific">Prorocentrum cordatum</name>
    <dbReference type="NCBI Taxonomy" id="2364126"/>
    <lineage>
        <taxon>Eukaryota</taxon>
        <taxon>Sar</taxon>
        <taxon>Alveolata</taxon>
        <taxon>Dinophyceae</taxon>
        <taxon>Prorocentrales</taxon>
        <taxon>Prorocentraceae</taxon>
        <taxon>Prorocentrum</taxon>
    </lineage>
</organism>
<dbReference type="PANTHER" id="PTHR37909">
    <property type="entry name" value="S-ADENOSYL-L-METHIONINE-DEPENDENT METHYLTRANSFERASES SUPERFAMILY PROTEIN"/>
    <property type="match status" value="1"/>
</dbReference>